<organism evidence="3 4">
    <name type="scientific">Thiopseudomonas denitrificans</name>
    <dbReference type="NCBI Taxonomy" id="1501432"/>
    <lineage>
        <taxon>Bacteria</taxon>
        <taxon>Pseudomonadati</taxon>
        <taxon>Pseudomonadota</taxon>
        <taxon>Gammaproteobacteria</taxon>
        <taxon>Pseudomonadales</taxon>
        <taxon>Pseudomonadaceae</taxon>
        <taxon>Thiopseudomonas</taxon>
    </lineage>
</organism>
<dbReference type="Pfam" id="PF03886">
    <property type="entry name" value="ABC_trans_aux"/>
    <property type="match status" value="1"/>
</dbReference>
<dbReference type="AlphaFoldDB" id="A0A4R6TXK1"/>
<evidence type="ECO:0000313" key="3">
    <source>
        <dbReference type="EMBL" id="TDQ37512.1"/>
    </source>
</evidence>
<feature type="region of interest" description="Disordered" evidence="1">
    <location>
        <begin position="202"/>
        <end position="232"/>
    </location>
</feature>
<dbReference type="Proteomes" id="UP000294575">
    <property type="component" value="Unassembled WGS sequence"/>
</dbReference>
<dbReference type="EMBL" id="SNYK01000007">
    <property type="protein sequence ID" value="TDQ37512.1"/>
    <property type="molecule type" value="Genomic_DNA"/>
</dbReference>
<proteinExistence type="predicted"/>
<evidence type="ECO:0000256" key="1">
    <source>
        <dbReference type="SAM" id="MobiDB-lite"/>
    </source>
</evidence>
<dbReference type="OrthoDB" id="7025370at2"/>
<dbReference type="SUPFAM" id="SSF159594">
    <property type="entry name" value="XCC0632-like"/>
    <property type="match status" value="1"/>
</dbReference>
<accession>A0A4R6TXK1</accession>
<gene>
    <name evidence="3" type="ORF">DFQ45_10716</name>
</gene>
<name>A0A4R6TXK1_9GAMM</name>
<evidence type="ECO:0000313" key="4">
    <source>
        <dbReference type="Proteomes" id="UP000294575"/>
    </source>
</evidence>
<dbReference type="PROSITE" id="PS51257">
    <property type="entry name" value="PROKAR_LIPOPROTEIN"/>
    <property type="match status" value="1"/>
</dbReference>
<reference evidence="3 4" key="1">
    <citation type="submission" date="2019-03" db="EMBL/GenBank/DDBJ databases">
        <title>Genomic Encyclopedia of Type Strains, Phase IV (KMG-IV): sequencing the most valuable type-strain genomes for metagenomic binning, comparative biology and taxonomic classification.</title>
        <authorList>
            <person name="Goeker M."/>
        </authorList>
    </citation>
    <scope>NUCLEOTIDE SEQUENCE [LARGE SCALE GENOMIC DNA]</scope>
    <source>
        <strain evidence="3 4">DSM 28679</strain>
    </source>
</reference>
<sequence length="239" mass="26175">MNKLTTLYRPFHLILASAIALGAGCSLVAPGEFYQLQAPAEASTSVHADLAVLLGPVKLADYLQREQILQRQPDGRLTASRNGRWAGNLEDEVGQLLLRQMAMRLGSSHVALYPDRVGVKAGAQIVLSISRLDSGEGEPAVLEAQWRLLDTDGEVRDSRVVTLQAAHEDQLASQVRAQSELLVQLSEQLAGAVRQLQDNSRKVAKAQPARGQENRQDSLPQERGIPMAEPLPELEVYRF</sequence>
<dbReference type="RefSeq" id="WP_101495644.1">
    <property type="nucleotide sequence ID" value="NZ_LNJZ01000002.1"/>
</dbReference>
<protein>
    <recommendedName>
        <fullName evidence="2">ABC-type transport auxiliary lipoprotein component domain-containing protein</fullName>
    </recommendedName>
</protein>
<dbReference type="InterPro" id="IPR005586">
    <property type="entry name" value="ABC_trans_aux"/>
</dbReference>
<keyword evidence="4" id="KW-1185">Reference proteome</keyword>
<dbReference type="Gene3D" id="3.40.50.10610">
    <property type="entry name" value="ABC-type transport auxiliary lipoprotein component"/>
    <property type="match status" value="1"/>
</dbReference>
<feature type="domain" description="ABC-type transport auxiliary lipoprotein component" evidence="2">
    <location>
        <begin position="34"/>
        <end position="190"/>
    </location>
</feature>
<comment type="caution">
    <text evidence="3">The sequence shown here is derived from an EMBL/GenBank/DDBJ whole genome shotgun (WGS) entry which is preliminary data.</text>
</comment>
<evidence type="ECO:0000259" key="2">
    <source>
        <dbReference type="Pfam" id="PF03886"/>
    </source>
</evidence>